<proteinExistence type="predicted"/>
<reference evidence="1" key="1">
    <citation type="journal article" date="2014" name="Int. J. Syst. Evol. Microbiol.">
        <title>Complete genome sequence of Corynebacterium casei LMG S-19264T (=DSM 44701T), isolated from a smear-ripened cheese.</title>
        <authorList>
            <consortium name="US DOE Joint Genome Institute (JGI-PGF)"/>
            <person name="Walter F."/>
            <person name="Albersmeier A."/>
            <person name="Kalinowski J."/>
            <person name="Ruckert C."/>
        </authorList>
    </citation>
    <scope>NUCLEOTIDE SEQUENCE</scope>
    <source>
        <strain evidence="1">CGMCC 1.12408</strain>
    </source>
</reference>
<name>A0A916WBB3_9BACI</name>
<keyword evidence="2" id="KW-1185">Reference proteome</keyword>
<accession>A0A916WBB3</accession>
<dbReference type="Proteomes" id="UP000613512">
    <property type="component" value="Unassembled WGS sequence"/>
</dbReference>
<evidence type="ECO:0000313" key="2">
    <source>
        <dbReference type="Proteomes" id="UP000613512"/>
    </source>
</evidence>
<dbReference type="AlphaFoldDB" id="A0A916WBB3"/>
<organism evidence="1 2">
    <name type="scientific">Ornithinibacillus halotolerans</name>
    <dbReference type="NCBI Taxonomy" id="1274357"/>
    <lineage>
        <taxon>Bacteria</taxon>
        <taxon>Bacillati</taxon>
        <taxon>Bacillota</taxon>
        <taxon>Bacilli</taxon>
        <taxon>Bacillales</taxon>
        <taxon>Bacillaceae</taxon>
        <taxon>Ornithinibacillus</taxon>
    </lineage>
</organism>
<comment type="caution">
    <text evidence="1">The sequence shown here is derived from an EMBL/GenBank/DDBJ whole genome shotgun (WGS) entry which is preliminary data.</text>
</comment>
<gene>
    <name evidence="1" type="ORF">GCM10008025_28460</name>
</gene>
<sequence length="87" mass="10115">MKTKRSQKCQILLCRNLENLPEGKWNGKLNRDTISMEANILNDILHCFKYAAFENPFTMRIKGGIHMEKNRDNFLRIKGNAVVTYGI</sequence>
<dbReference type="EMBL" id="BMEY01000016">
    <property type="protein sequence ID" value="GGA83670.1"/>
    <property type="molecule type" value="Genomic_DNA"/>
</dbReference>
<reference evidence="1" key="2">
    <citation type="submission" date="2020-09" db="EMBL/GenBank/DDBJ databases">
        <authorList>
            <person name="Sun Q."/>
            <person name="Zhou Y."/>
        </authorList>
    </citation>
    <scope>NUCLEOTIDE SEQUENCE</scope>
    <source>
        <strain evidence="1">CGMCC 1.12408</strain>
    </source>
</reference>
<protein>
    <submittedName>
        <fullName evidence="1">Uncharacterized protein</fullName>
    </submittedName>
</protein>
<evidence type="ECO:0000313" key="1">
    <source>
        <dbReference type="EMBL" id="GGA83670.1"/>
    </source>
</evidence>